<dbReference type="Gene3D" id="3.10.580.10">
    <property type="entry name" value="CBS-domain"/>
    <property type="match status" value="1"/>
</dbReference>
<evidence type="ECO:0000256" key="4">
    <source>
        <dbReference type="ARBA" id="ARBA00022692"/>
    </source>
</evidence>
<evidence type="ECO:0000256" key="5">
    <source>
        <dbReference type="ARBA" id="ARBA00022737"/>
    </source>
</evidence>
<dbReference type="Pfam" id="PF03471">
    <property type="entry name" value="CorC_HlyC"/>
    <property type="match status" value="1"/>
</dbReference>
<dbReference type="CDD" id="cd04590">
    <property type="entry name" value="CBS_pair_CorC_HlyC_assoc"/>
    <property type="match status" value="1"/>
</dbReference>
<dbReference type="InterPro" id="IPR051676">
    <property type="entry name" value="UPF0053_domain"/>
</dbReference>
<reference evidence="13 14" key="1">
    <citation type="journal article" date="2013" name="ISME J.">
        <title>Metabolic model for the filamentous 'Candidatus Microthrix parvicella' based on genomic and metagenomic analyses.</title>
        <authorList>
            <person name="Jon McIlroy S."/>
            <person name="Kristiansen R."/>
            <person name="Albertsen M."/>
            <person name="Michael Karst S."/>
            <person name="Rossetti S."/>
            <person name="Lund Nielsen J."/>
            <person name="Tandoi V."/>
            <person name="James Seviour R."/>
            <person name="Nielsen P.H."/>
        </authorList>
    </citation>
    <scope>NUCLEOTIDE SEQUENCE [LARGE SCALE GENOMIC DNA]</scope>
    <source>
        <strain evidence="13 14">RN1</strain>
    </source>
</reference>
<sequence>MTTFLGLLAIFALIAANAWFVAAEFGYVAVRRHRLEEAAADGDQASGRAISVLSRLGFMLSGAQFGITVTSLVLGFITEPVFEALFRPLFEAIGVTGAIRTASSTALAFLVAVVAQMVLGELAPKNYAIAKPEQVARRQARGLAIYMRLFGPVVRLFDGSANALLARFGLHAVDEIDATVTIEDLDYIVEAAAEQGSLSAGQARLLGRVLEFRNLTADQVMVPRRKVDTLPDTATGADLMAAAAMAHTRFPVVHRSADGIDEVRGLVSLKQLIEVRPEKRRSARVVDLMTVHPVEAVESTSAKDVLEQFRRRGQELAVVIDEYGDLAGIVTLEDLVERLLGPIEDEYDAPDDGPELGVATADGWRIRGSALVADVIRDFDLPLPEGPYDTVSGLVMTELGTVPAVGDVVDLEVDGGSVAIEVEAMDHRAVEWVSAWWSGAGSTSTGVPEAGS</sequence>
<feature type="domain" description="CBS" evidence="11">
    <location>
        <begin position="289"/>
        <end position="346"/>
    </location>
</feature>
<dbReference type="InterPro" id="IPR005170">
    <property type="entry name" value="Transptr-assoc_dom"/>
</dbReference>
<keyword evidence="3" id="KW-1003">Cell membrane</keyword>
<name>R4Z342_9ACTN</name>
<dbReference type="HOGENOM" id="CLU_015237_4_0_11"/>
<protein>
    <recommendedName>
        <fullName evidence="15">HlyC/CorC family transporter</fullName>
    </recommendedName>
</protein>
<comment type="similarity">
    <text evidence="2">Belongs to the UPF0053 family.</text>
</comment>
<dbReference type="RefSeq" id="WP_012229983.1">
    <property type="nucleotide sequence ID" value="NZ_HG422565.1"/>
</dbReference>
<dbReference type="PROSITE" id="PS51846">
    <property type="entry name" value="CNNM"/>
    <property type="match status" value="1"/>
</dbReference>
<evidence type="ECO:0000256" key="3">
    <source>
        <dbReference type="ARBA" id="ARBA00022475"/>
    </source>
</evidence>
<evidence type="ECO:0008006" key="15">
    <source>
        <dbReference type="Google" id="ProtNLM"/>
    </source>
</evidence>
<keyword evidence="4 10" id="KW-0812">Transmembrane</keyword>
<organism evidence="13 14">
    <name type="scientific">Candidatus Neomicrothrix parvicella RN1</name>
    <dbReference type="NCBI Taxonomy" id="1229780"/>
    <lineage>
        <taxon>Bacteria</taxon>
        <taxon>Bacillati</taxon>
        <taxon>Actinomycetota</taxon>
        <taxon>Acidimicrobiia</taxon>
        <taxon>Acidimicrobiales</taxon>
        <taxon>Microthrixaceae</taxon>
        <taxon>Candidatus Neomicrothrix</taxon>
    </lineage>
</organism>
<evidence type="ECO:0000256" key="1">
    <source>
        <dbReference type="ARBA" id="ARBA00004651"/>
    </source>
</evidence>
<evidence type="ECO:0000259" key="11">
    <source>
        <dbReference type="PROSITE" id="PS51371"/>
    </source>
</evidence>
<dbReference type="PANTHER" id="PTHR43099:SF6">
    <property type="entry name" value="UPF0053 PROTEIN RV1842C"/>
    <property type="match status" value="1"/>
</dbReference>
<dbReference type="InterPro" id="IPR044751">
    <property type="entry name" value="Ion_transp-like_CBS"/>
</dbReference>
<dbReference type="AlphaFoldDB" id="R4Z342"/>
<dbReference type="GO" id="GO:0050660">
    <property type="term" value="F:flavin adenine dinucleotide binding"/>
    <property type="evidence" value="ECO:0007669"/>
    <property type="project" value="InterPro"/>
</dbReference>
<gene>
    <name evidence="13" type="ORF">BN381_70013</name>
</gene>
<feature type="domain" description="CNNM transmembrane" evidence="12">
    <location>
        <begin position="1"/>
        <end position="202"/>
    </location>
</feature>
<keyword evidence="14" id="KW-1185">Reference proteome</keyword>
<evidence type="ECO:0000256" key="7">
    <source>
        <dbReference type="ARBA" id="ARBA00023122"/>
    </source>
</evidence>
<proteinExistence type="inferred from homology"/>
<evidence type="ECO:0000256" key="10">
    <source>
        <dbReference type="PROSITE-ProRule" id="PRU01193"/>
    </source>
</evidence>
<comment type="caution">
    <text evidence="13">The sequence shown here is derived from an EMBL/GenBank/DDBJ whole genome shotgun (WGS) entry which is preliminary data.</text>
</comment>
<dbReference type="SUPFAM" id="SSF56176">
    <property type="entry name" value="FAD-binding/transporter-associated domain-like"/>
    <property type="match status" value="1"/>
</dbReference>
<evidence type="ECO:0000256" key="2">
    <source>
        <dbReference type="ARBA" id="ARBA00006337"/>
    </source>
</evidence>
<dbReference type="InterPro" id="IPR046342">
    <property type="entry name" value="CBS_dom_sf"/>
</dbReference>
<dbReference type="PROSITE" id="PS51371">
    <property type="entry name" value="CBS"/>
    <property type="match status" value="1"/>
</dbReference>
<keyword evidence="7 9" id="KW-0129">CBS domain</keyword>
<dbReference type="Pfam" id="PF01595">
    <property type="entry name" value="CNNM"/>
    <property type="match status" value="1"/>
</dbReference>
<evidence type="ECO:0000256" key="9">
    <source>
        <dbReference type="PROSITE-ProRule" id="PRU00703"/>
    </source>
</evidence>
<comment type="subcellular location">
    <subcellularLocation>
        <location evidence="1">Cell membrane</location>
        <topology evidence="1">Multi-pass membrane protein</topology>
    </subcellularLocation>
</comment>
<dbReference type="OrthoDB" id="110231at2"/>
<accession>R4Z342</accession>
<dbReference type="GO" id="GO:0005886">
    <property type="term" value="C:plasma membrane"/>
    <property type="evidence" value="ECO:0007669"/>
    <property type="project" value="UniProtKB-SubCell"/>
</dbReference>
<evidence type="ECO:0000256" key="6">
    <source>
        <dbReference type="ARBA" id="ARBA00022989"/>
    </source>
</evidence>
<dbReference type="InterPro" id="IPR002550">
    <property type="entry name" value="CNNM"/>
</dbReference>
<dbReference type="InterPro" id="IPR000644">
    <property type="entry name" value="CBS_dom"/>
</dbReference>
<dbReference type="STRING" id="1229780.BN381_70013"/>
<dbReference type="SUPFAM" id="SSF54631">
    <property type="entry name" value="CBS-domain pair"/>
    <property type="match status" value="1"/>
</dbReference>
<evidence type="ECO:0000259" key="12">
    <source>
        <dbReference type="PROSITE" id="PS51846"/>
    </source>
</evidence>
<dbReference type="Proteomes" id="UP000018291">
    <property type="component" value="Unassembled WGS sequence"/>
</dbReference>
<keyword evidence="5" id="KW-0677">Repeat</keyword>
<keyword evidence="6 10" id="KW-1133">Transmembrane helix</keyword>
<dbReference type="PANTHER" id="PTHR43099">
    <property type="entry name" value="UPF0053 PROTEIN YRKA"/>
    <property type="match status" value="1"/>
</dbReference>
<evidence type="ECO:0000313" key="13">
    <source>
        <dbReference type="EMBL" id="CCM65314.1"/>
    </source>
</evidence>
<dbReference type="eggNOG" id="COG1253">
    <property type="taxonomic scope" value="Bacteria"/>
</dbReference>
<keyword evidence="8 10" id="KW-0472">Membrane</keyword>
<dbReference type="InterPro" id="IPR016169">
    <property type="entry name" value="FAD-bd_PCMH_sub2"/>
</dbReference>
<evidence type="ECO:0000256" key="8">
    <source>
        <dbReference type="ARBA" id="ARBA00023136"/>
    </source>
</evidence>
<dbReference type="EMBL" id="CANL01000067">
    <property type="protein sequence ID" value="CCM65314.1"/>
    <property type="molecule type" value="Genomic_DNA"/>
</dbReference>
<dbReference type="SMART" id="SM01091">
    <property type="entry name" value="CorC_HlyC"/>
    <property type="match status" value="1"/>
</dbReference>
<dbReference type="Pfam" id="PF00571">
    <property type="entry name" value="CBS"/>
    <property type="match status" value="1"/>
</dbReference>
<evidence type="ECO:0000313" key="14">
    <source>
        <dbReference type="Proteomes" id="UP000018291"/>
    </source>
</evidence>
<dbReference type="InterPro" id="IPR036318">
    <property type="entry name" value="FAD-bd_PCMH-like_sf"/>
</dbReference>
<dbReference type="Gene3D" id="3.30.465.10">
    <property type="match status" value="1"/>
</dbReference>